<gene>
    <name evidence="2" type="ORF">CSKR_203301</name>
</gene>
<feature type="region of interest" description="Disordered" evidence="1">
    <location>
        <begin position="1"/>
        <end position="38"/>
    </location>
</feature>
<dbReference type="Proteomes" id="UP000286415">
    <property type="component" value="Unassembled WGS sequence"/>
</dbReference>
<dbReference type="AlphaFoldDB" id="A0A8T1MA78"/>
<protein>
    <submittedName>
        <fullName evidence="2">Uncharacterized protein</fullName>
    </submittedName>
</protein>
<evidence type="ECO:0000313" key="2">
    <source>
        <dbReference type="EMBL" id="KAG5445746.1"/>
    </source>
</evidence>
<proteinExistence type="predicted"/>
<reference evidence="2 3" key="1">
    <citation type="journal article" date="2018" name="Biotechnol. Adv.">
        <title>Improved genomic resources and new bioinformatic workflow for the carcinogenic parasite Clonorchis sinensis: Biotechnological implications.</title>
        <authorList>
            <person name="Wang D."/>
            <person name="Korhonen P.K."/>
            <person name="Gasser R.B."/>
            <person name="Young N.D."/>
        </authorList>
    </citation>
    <scope>NUCLEOTIDE SEQUENCE [LARGE SCALE GENOMIC DNA]</scope>
    <source>
        <strain evidence="2">Cs-k2</strain>
    </source>
</reference>
<name>A0A8T1MA78_CLOSI</name>
<dbReference type="OrthoDB" id="10414001at2759"/>
<evidence type="ECO:0000256" key="1">
    <source>
        <dbReference type="SAM" id="MobiDB-lite"/>
    </source>
</evidence>
<comment type="caution">
    <text evidence="2">The sequence shown here is derived from an EMBL/GenBank/DDBJ whole genome shotgun (WGS) entry which is preliminary data.</text>
</comment>
<reference evidence="2 3" key="2">
    <citation type="journal article" date="2021" name="Genomics">
        <title>High-quality reference genome for Clonorchis sinensis.</title>
        <authorList>
            <person name="Young N.D."/>
            <person name="Stroehlein A.J."/>
            <person name="Kinkar L."/>
            <person name="Wang T."/>
            <person name="Sohn W.M."/>
            <person name="Chang B.C.H."/>
            <person name="Kaur P."/>
            <person name="Weisz D."/>
            <person name="Dudchenko O."/>
            <person name="Aiden E.L."/>
            <person name="Korhonen P.K."/>
            <person name="Gasser R.B."/>
        </authorList>
    </citation>
    <scope>NUCLEOTIDE SEQUENCE [LARGE SCALE GENOMIC DNA]</scope>
    <source>
        <strain evidence="2">Cs-k2</strain>
    </source>
</reference>
<organism evidence="2 3">
    <name type="scientific">Clonorchis sinensis</name>
    <name type="common">Chinese liver fluke</name>
    <dbReference type="NCBI Taxonomy" id="79923"/>
    <lineage>
        <taxon>Eukaryota</taxon>
        <taxon>Metazoa</taxon>
        <taxon>Spiralia</taxon>
        <taxon>Lophotrochozoa</taxon>
        <taxon>Platyhelminthes</taxon>
        <taxon>Trematoda</taxon>
        <taxon>Digenea</taxon>
        <taxon>Opisthorchiida</taxon>
        <taxon>Opisthorchiata</taxon>
        <taxon>Opisthorchiidae</taxon>
        <taxon>Clonorchis</taxon>
    </lineage>
</organism>
<accession>A0A8T1MA78</accession>
<feature type="region of interest" description="Disordered" evidence="1">
    <location>
        <begin position="74"/>
        <end position="122"/>
    </location>
</feature>
<sequence length="122" mass="13194">MYAETASQSRNGYVAGFPPQCGGHKPRTIKRDSKMGSWKLQPDGGYKYPETTFGVPLAPVCPPAPGFLPYPDLHTSGMPFQPSGEGYYPESSQQPYPGNPYPVQGSDEPLPYGKFPVQPGGQ</sequence>
<evidence type="ECO:0000313" key="3">
    <source>
        <dbReference type="Proteomes" id="UP000286415"/>
    </source>
</evidence>
<keyword evidence="3" id="KW-1185">Reference proteome</keyword>
<dbReference type="EMBL" id="NIRI02000056">
    <property type="protein sequence ID" value="KAG5445746.1"/>
    <property type="molecule type" value="Genomic_DNA"/>
</dbReference>
<feature type="compositionally biased region" description="Polar residues" evidence="1">
    <location>
        <begin position="1"/>
        <end position="11"/>
    </location>
</feature>